<evidence type="ECO:0000256" key="2">
    <source>
        <dbReference type="SAM" id="SignalP"/>
    </source>
</evidence>
<keyword evidence="1" id="KW-0812">Transmembrane</keyword>
<dbReference type="GO" id="GO:0005891">
    <property type="term" value="C:voltage-gated calcium channel complex"/>
    <property type="evidence" value="ECO:0007669"/>
    <property type="project" value="TreeGrafter"/>
</dbReference>
<feature type="signal peptide" evidence="2">
    <location>
        <begin position="1"/>
        <end position="26"/>
    </location>
</feature>
<comment type="caution">
    <text evidence="3">The sequence shown here is derived from an EMBL/GenBank/DDBJ whole genome shotgun (WGS) entry which is preliminary data.</text>
</comment>
<keyword evidence="1" id="KW-0472">Membrane</keyword>
<keyword evidence="2" id="KW-0732">Signal</keyword>
<evidence type="ECO:0000313" key="3">
    <source>
        <dbReference type="EMBL" id="KAK0169874.1"/>
    </source>
</evidence>
<evidence type="ECO:0000313" key="4">
    <source>
        <dbReference type="Proteomes" id="UP001168990"/>
    </source>
</evidence>
<dbReference type="InterPro" id="IPR051173">
    <property type="entry name" value="Ca_channel_alpha-2/delta"/>
</dbReference>
<evidence type="ECO:0008006" key="5">
    <source>
        <dbReference type="Google" id="ProtNLM"/>
    </source>
</evidence>
<dbReference type="PANTHER" id="PTHR10166:SF66">
    <property type="entry name" value="VWFA AND CACHE DOMAIN-CONTAINING PROTEIN CG16868"/>
    <property type="match status" value="1"/>
</dbReference>
<gene>
    <name evidence="3" type="ORF">PV328_010508</name>
</gene>
<dbReference type="Gene3D" id="3.30.450.20">
    <property type="entry name" value="PAS domain"/>
    <property type="match status" value="3"/>
</dbReference>
<reference evidence="3" key="1">
    <citation type="journal article" date="2023" name="bioRxiv">
        <title>Scaffold-level genome assemblies of two parasitoid biocontrol wasps reveal the parthenogenesis mechanism and an associated novel virus.</title>
        <authorList>
            <person name="Inwood S."/>
            <person name="Skelly J."/>
            <person name="Guhlin J."/>
            <person name="Harrop T."/>
            <person name="Goldson S."/>
            <person name="Dearden P."/>
        </authorList>
    </citation>
    <scope>NUCLEOTIDE SEQUENCE</scope>
    <source>
        <strain evidence="3">Irish</strain>
        <tissue evidence="3">Whole body</tissue>
    </source>
</reference>
<dbReference type="EMBL" id="JAQQBS010000004">
    <property type="protein sequence ID" value="KAK0169874.1"/>
    <property type="molecule type" value="Genomic_DNA"/>
</dbReference>
<dbReference type="CDD" id="cd18774">
    <property type="entry name" value="PDC2_HK_sensor"/>
    <property type="match status" value="1"/>
</dbReference>
<sequence>MPIFHNLCISLLIFSVLLLNCHEVNGNFSLEKNEGNEIECQLGRTLRKQVKPTPLDGMCLKDIVARLSRTIRTIGNDELGLTKFQEMLDQLEFIEVPAEFESEFESLVDNLTWKIFTVFRIFDRTEHNLYPIFNPNSVIHSQFKLHHPQNLPKSSEKIANLCLAIENALSFDSEDNRSKQLRVLPIQRPGKICGQAGPIRNIVSILLNHCDKRRNVIILMEHGTFMSDEDIILARATAKTIVEMLSDTDLITFIGLSDETTVYCKDSLVPATDPNKYELIRRIDATIRTDTNQSIAINFKALTNDLIDDDVVIVHVTNTLKDVSNVENIVKLISSNKLTVHLRTALILSDLKPVVNVEETFINESIATLPTNNPLGYDIARLFANIKCENEHKKVYWMSDIFLDPFTKTLSVSVAHETDTALIALNIKLGEFVDVIAHFNAGRNNHAILFDKKGVVWMHKNFPRLETLVEPPIKVYLHDIENIDKAAVNEMIKRSEGMMKLVNKMKKNLIIRWKHLNRIGFIICVVSGEKKIKRTIVKSPPAFPTHILHHRLDLESQDVVDNAELCIDRRSIISLSTGTLYLPPWSSKSCREDPASLMNLRSYMKYIKDTTKLVINPGLDIFVRPDAAMIAQILDYFKERHLNSPSKTFILRRYVAAIESDVIALFPGMALDSSLDPRRRAWYGKANEHPGKIVLTGPYLDAGGAGYILSLSQTLYESRSAALHAHTDPVVAVATMDITMGYVTRLLRDMLPFCNDSMIRCFLMDDRGYLVSHPSLSEPGGKLEQQQHLTHKELLVANDILNHEFFVKKKICANYLDGTIQRYYQFNTSLEEVLTNIIHGEHCVKYQIAAVPGTNLFFGVINETCALSAFCPCSTMDRLCLNCKRMEQTECECPCECSLYSTDADTTNISDLESCIPPYEQGIVPTARWNRITHPSHLILNQCPLTNCKSYVTESECLGIVGCQWCSIDGDGESLLSNPFCSDVYLCFKGILGSTLPYSDGLYNTQTIGDNSGREWPSVGPVAGGILAIVLIFGITLFCYRLHSVQSGVEHQCLHLHGSPGAHRMTHFDIGIGGGAIDGDPIELDRTKHHMDSLLSESVPPISPYRVATNYRRPPGGDSDHGYSTMTPHDDTEQQSFAEPLLLMSNNIEPEFVHHPTASSPTTHLESPHRVLVPVTVHRNMETNYC</sequence>
<feature type="chain" id="PRO_5041454995" description="VWFA and cache domain-containing protein 1" evidence="2">
    <location>
        <begin position="27"/>
        <end position="1186"/>
    </location>
</feature>
<keyword evidence="1" id="KW-1133">Transmembrane helix</keyword>
<evidence type="ECO:0000256" key="1">
    <source>
        <dbReference type="SAM" id="Phobius"/>
    </source>
</evidence>
<accession>A0AA39FHV9</accession>
<keyword evidence="4" id="KW-1185">Reference proteome</keyword>
<dbReference type="GO" id="GO:0005245">
    <property type="term" value="F:voltage-gated calcium channel activity"/>
    <property type="evidence" value="ECO:0007669"/>
    <property type="project" value="TreeGrafter"/>
</dbReference>
<feature type="transmembrane region" description="Helical" evidence="1">
    <location>
        <begin position="1019"/>
        <end position="1040"/>
    </location>
</feature>
<dbReference type="PANTHER" id="PTHR10166">
    <property type="entry name" value="VOLTAGE-DEPENDENT CALCIUM CHANNEL SUBUNIT ALPHA-2/DELTA-RELATED"/>
    <property type="match status" value="1"/>
</dbReference>
<reference evidence="3" key="2">
    <citation type="submission" date="2023-03" db="EMBL/GenBank/DDBJ databases">
        <authorList>
            <person name="Inwood S.N."/>
            <person name="Skelly J.G."/>
            <person name="Guhlin J."/>
            <person name="Harrop T.W.R."/>
            <person name="Goldson S.G."/>
            <person name="Dearden P.K."/>
        </authorList>
    </citation>
    <scope>NUCLEOTIDE SEQUENCE</scope>
    <source>
        <strain evidence="3">Irish</strain>
        <tissue evidence="3">Whole body</tissue>
    </source>
</reference>
<protein>
    <recommendedName>
        <fullName evidence="5">VWFA and cache domain-containing protein 1</fullName>
    </recommendedName>
</protein>
<proteinExistence type="predicted"/>
<dbReference type="AlphaFoldDB" id="A0AA39FHV9"/>
<name>A0AA39FHV9_9HYME</name>
<organism evidence="3 4">
    <name type="scientific">Microctonus aethiopoides</name>
    <dbReference type="NCBI Taxonomy" id="144406"/>
    <lineage>
        <taxon>Eukaryota</taxon>
        <taxon>Metazoa</taxon>
        <taxon>Ecdysozoa</taxon>
        <taxon>Arthropoda</taxon>
        <taxon>Hexapoda</taxon>
        <taxon>Insecta</taxon>
        <taxon>Pterygota</taxon>
        <taxon>Neoptera</taxon>
        <taxon>Endopterygota</taxon>
        <taxon>Hymenoptera</taxon>
        <taxon>Apocrita</taxon>
        <taxon>Ichneumonoidea</taxon>
        <taxon>Braconidae</taxon>
        <taxon>Euphorinae</taxon>
        <taxon>Microctonus</taxon>
    </lineage>
</organism>
<dbReference type="Proteomes" id="UP001168990">
    <property type="component" value="Unassembled WGS sequence"/>
</dbReference>